<keyword evidence="3" id="KW-1185">Reference proteome</keyword>
<feature type="non-terminal residue" evidence="2">
    <location>
        <position position="146"/>
    </location>
</feature>
<evidence type="ECO:0000256" key="1">
    <source>
        <dbReference type="SAM" id="SignalP"/>
    </source>
</evidence>
<feature type="chain" id="PRO_5003840724" description="Lipoprotein" evidence="1">
    <location>
        <begin position="24"/>
        <end position="146"/>
    </location>
</feature>
<feature type="signal peptide" evidence="1">
    <location>
        <begin position="1"/>
        <end position="23"/>
    </location>
</feature>
<evidence type="ECO:0008006" key="4">
    <source>
        <dbReference type="Google" id="ProtNLM"/>
    </source>
</evidence>
<reference evidence="2 3" key="1">
    <citation type="journal article" date="2012" name="Genome Biol.">
        <title>Genome and low-iron response of an oceanic diatom adapted to chronic iron limitation.</title>
        <authorList>
            <person name="Lommer M."/>
            <person name="Specht M."/>
            <person name="Roy A.S."/>
            <person name="Kraemer L."/>
            <person name="Andreson R."/>
            <person name="Gutowska M.A."/>
            <person name="Wolf J."/>
            <person name="Bergner S.V."/>
            <person name="Schilhabel M.B."/>
            <person name="Klostermeier U.C."/>
            <person name="Beiko R.G."/>
            <person name="Rosenstiel P."/>
            <person name="Hippler M."/>
            <person name="Laroche J."/>
        </authorList>
    </citation>
    <scope>NUCLEOTIDE SEQUENCE [LARGE SCALE GENOMIC DNA]</scope>
    <source>
        <strain evidence="2 3">CCMP1005</strain>
    </source>
</reference>
<dbReference type="Proteomes" id="UP000266841">
    <property type="component" value="Unassembled WGS sequence"/>
</dbReference>
<proteinExistence type="predicted"/>
<dbReference type="EMBL" id="AGNL01040189">
    <property type="protein sequence ID" value="EJK52247.1"/>
    <property type="molecule type" value="Genomic_DNA"/>
</dbReference>
<gene>
    <name evidence="2" type="ORF">THAOC_28505</name>
</gene>
<protein>
    <recommendedName>
        <fullName evidence="4">Lipoprotein</fullName>
    </recommendedName>
</protein>
<comment type="caution">
    <text evidence="2">The sequence shown here is derived from an EMBL/GenBank/DDBJ whole genome shotgun (WGS) entry which is preliminary data.</text>
</comment>
<evidence type="ECO:0000313" key="2">
    <source>
        <dbReference type="EMBL" id="EJK52247.1"/>
    </source>
</evidence>
<sequence>MTASTKLLLAATAALCLPACTVAMHRVHVTELGTIDEGRHLEVDENESRNLSHYTVVFEECIGVTLETCEALIAAEVAANPAIFEGRTSLQSEVKHVRTHDGSNYNVVAIRLDLHEEHVAGVYGDGIVYYPFDWCVAEDDCFSVGP</sequence>
<name>K0S073_THAOC</name>
<dbReference type="AlphaFoldDB" id="K0S073"/>
<accession>K0S073</accession>
<keyword evidence="1" id="KW-0732">Signal</keyword>
<organism evidence="2 3">
    <name type="scientific">Thalassiosira oceanica</name>
    <name type="common">Marine diatom</name>
    <dbReference type="NCBI Taxonomy" id="159749"/>
    <lineage>
        <taxon>Eukaryota</taxon>
        <taxon>Sar</taxon>
        <taxon>Stramenopiles</taxon>
        <taxon>Ochrophyta</taxon>
        <taxon>Bacillariophyta</taxon>
        <taxon>Coscinodiscophyceae</taxon>
        <taxon>Thalassiosirophycidae</taxon>
        <taxon>Thalassiosirales</taxon>
        <taxon>Thalassiosiraceae</taxon>
        <taxon>Thalassiosira</taxon>
    </lineage>
</organism>
<evidence type="ECO:0000313" key="3">
    <source>
        <dbReference type="Proteomes" id="UP000266841"/>
    </source>
</evidence>